<keyword evidence="3" id="KW-1029">Fimbrium biogenesis</keyword>
<dbReference type="Proteomes" id="UP000501939">
    <property type="component" value="Chromosome"/>
</dbReference>
<evidence type="ECO:0000256" key="3">
    <source>
        <dbReference type="ARBA" id="ARBA00022558"/>
    </source>
</evidence>
<dbReference type="EMBL" id="CP049916">
    <property type="protein sequence ID" value="QIO10455.1"/>
    <property type="molecule type" value="Genomic_DNA"/>
</dbReference>
<name>A0A6G8S8D2_9GAMM</name>
<keyword evidence="10" id="KW-1185">Reference proteome</keyword>
<dbReference type="KEGG" id="alj:G8D99_13785"/>
<keyword evidence="7" id="KW-0732">Signal</keyword>
<gene>
    <name evidence="9" type="ORF">G8D99_13785</name>
</gene>
<evidence type="ECO:0000256" key="2">
    <source>
        <dbReference type="ARBA" id="ARBA00008387"/>
    </source>
</evidence>
<keyword evidence="6" id="KW-0281">Fimbrium</keyword>
<comment type="subcellular location">
    <subcellularLocation>
        <location evidence="1">Fimbrium</location>
    </subcellularLocation>
</comment>
<feature type="signal peptide" evidence="7">
    <location>
        <begin position="1"/>
        <end position="29"/>
    </location>
</feature>
<evidence type="ECO:0000256" key="5">
    <source>
        <dbReference type="ARBA" id="ARBA00022837"/>
    </source>
</evidence>
<feature type="domain" description="PilY1 beta-propeller" evidence="8">
    <location>
        <begin position="707"/>
        <end position="889"/>
    </location>
</feature>
<feature type="chain" id="PRO_5026068300" evidence="7">
    <location>
        <begin position="30"/>
        <end position="1282"/>
    </location>
</feature>
<evidence type="ECO:0000256" key="1">
    <source>
        <dbReference type="ARBA" id="ARBA00004561"/>
    </source>
</evidence>
<keyword evidence="4" id="KW-0479">Metal-binding</keyword>
<evidence type="ECO:0000259" key="8">
    <source>
        <dbReference type="Pfam" id="PF05567"/>
    </source>
</evidence>
<comment type="similarity">
    <text evidence="2">Belongs to the PilY1 family.</text>
</comment>
<dbReference type="Pfam" id="PF05567">
    <property type="entry name" value="T4P_PilY1"/>
    <property type="match status" value="1"/>
</dbReference>
<protein>
    <submittedName>
        <fullName evidence="9">Pilus assembly protein PilY</fullName>
    </submittedName>
</protein>
<organism evidence="9 10">
    <name type="scientific">Acinetobacter lanii</name>
    <dbReference type="NCBI Taxonomy" id="2715163"/>
    <lineage>
        <taxon>Bacteria</taxon>
        <taxon>Pseudomonadati</taxon>
        <taxon>Pseudomonadota</taxon>
        <taxon>Gammaproteobacteria</taxon>
        <taxon>Moraxellales</taxon>
        <taxon>Moraxellaceae</taxon>
        <taxon>Acinetobacter</taxon>
    </lineage>
</organism>
<evidence type="ECO:0000256" key="7">
    <source>
        <dbReference type="SAM" id="SignalP"/>
    </source>
</evidence>
<sequence length="1282" mass="139102">MTRLLPRQVLVASMSAILSGLVLTSAVQASDIEIYQKAKEGDRTLMFLLDVSTSMDRSVDTVSGSGYACDLPKGVTDTGLGITNTVNITHGKDNKFVTSMNRVHCLGSDQKQYYDRITRVKDAMIDVLLGNTQKKITALDGKYIIGLSTLGHSKGGAGVVVVPARPLNEIIDATSGKTQRDLMVEEVAKLKGVSATPTARSFAEVAAYLLGTNTNSNILMRKYYQSMGNRKLDGSDPWSCKSPLTNTANDYRTYKATDGALAGQNIDIAWCQDGPNSSWNPQASSYNPPLVRLSDYASSGRELWFDPTERQRNAIDVISGFAYSTDTAKVTDKSRYSNPSSINKQLDYEDSDKACHGQAIYMLTDGEPNNGSDSSYVIRSALGNKASELMCTDSDSGSDCSLKLAEILVDASRNPAKVSFKTAMVGFGNDFNGIPSSVTTEQEVDAVTGVSASVKNAAKLGIRGKGGWYSGSKSEDIVNSIQALIDSISADIPSVTTGSPTVAKDSLNPSVLQSTAYYPQFQPTPDKSYQTWIGNLKKYDINDNGQLIDKNKNTILDTHGNLIDHFDLWSTSISPSAADGDENTIGSRKFALKGGVWSQLKLKLNDKNTENRKVLTNRIVDSKDAAQFKGGTTLRQIRVSDLNALDSAYKADPSRAHLISLLGYSVDPTNLNNINLSQPNPELRQIGAVMHSSPLLLTNKGEVVYDYDQQLITTKQREDYILFGSTQGLLHVVDAETGEEKFAFVPNEMVENQKEAFLKSDLTTGGLDKLFYGIDGPWTSYTEYVIATDGSLTVAKGKENKSGKQHVYGGLRMGGRSYYALDLQNMNAPKLMFHISPADKKVYYNGSSKTFNELHYMGQSWSKPTIAWVKWGNSRKRVMFVGGGYDAGGVDGDARDSFGNKLAYAGYENPNYNPTLAQGAGVYMFDAENGDLLWWTSASAVTSSKEANSGVIGTESPNLKYSVVSEIRTEDRNSDGLTDHLYFGDLGGQVFRIDLNNQAGTLGAFVQNVHTLLDLHDGAKSPRFYEMPAFSIYDEAGKSFAVVSIGSGNRSLPMQEYSTSSSYDYDAIYNIYDKDVTASGLYTQGYTLKTILRKTDLNEITQENRIDDTTSVAPYTANGWYYKFKNGTAIQSAKVISSPVVANYRLYVSIFDSSKAGIGGQCGAGIKGESFLNTFCMPYGQCKKYATPVGEEPNQNNNEVECTTGDGCSIGAGLQATAVVPTKCVGESCTDVGGANPTTSSQDNGNYCLSAGQIGLTHKTGVTGKVDSKMCLIPQRWYQAFK</sequence>
<keyword evidence="5" id="KW-0106">Calcium</keyword>
<evidence type="ECO:0000256" key="6">
    <source>
        <dbReference type="ARBA" id="ARBA00023263"/>
    </source>
</evidence>
<dbReference type="InterPro" id="IPR008707">
    <property type="entry name" value="B-propeller_PilY1"/>
</dbReference>
<evidence type="ECO:0000256" key="4">
    <source>
        <dbReference type="ARBA" id="ARBA00022723"/>
    </source>
</evidence>
<evidence type="ECO:0000313" key="10">
    <source>
        <dbReference type="Proteomes" id="UP000501939"/>
    </source>
</evidence>
<accession>A0A6G8S8D2</accession>
<dbReference type="InterPro" id="IPR011047">
    <property type="entry name" value="Quinoprotein_ADH-like_sf"/>
</dbReference>
<evidence type="ECO:0000313" key="9">
    <source>
        <dbReference type="EMBL" id="QIO10455.1"/>
    </source>
</evidence>
<reference evidence="9 10" key="1">
    <citation type="submission" date="2020-03" db="EMBL/GenBank/DDBJ databases">
        <authorList>
            <person name="Zhu W."/>
        </authorList>
    </citation>
    <scope>NUCLEOTIDE SEQUENCE [LARGE SCALE GENOMIC DNA]</scope>
    <source>
        <strain evidence="9 10">185</strain>
    </source>
</reference>
<dbReference type="GO" id="GO:0009289">
    <property type="term" value="C:pilus"/>
    <property type="evidence" value="ECO:0007669"/>
    <property type="project" value="UniProtKB-SubCell"/>
</dbReference>
<dbReference type="GO" id="GO:0046872">
    <property type="term" value="F:metal ion binding"/>
    <property type="evidence" value="ECO:0007669"/>
    <property type="project" value="UniProtKB-KW"/>
</dbReference>
<dbReference type="SUPFAM" id="SSF50998">
    <property type="entry name" value="Quinoprotein alcohol dehydrogenase-like"/>
    <property type="match status" value="1"/>
</dbReference>
<proteinExistence type="inferred from homology"/>